<evidence type="ECO:0000313" key="7">
    <source>
        <dbReference type="EnsemblPlants" id="Bo6g097300.1"/>
    </source>
</evidence>
<dbReference type="InterPro" id="IPR004332">
    <property type="entry name" value="Transposase_MuDR"/>
</dbReference>
<dbReference type="OMA" id="LHIINDE"/>
<evidence type="ECO:0000259" key="6">
    <source>
        <dbReference type="PROSITE" id="PS50966"/>
    </source>
</evidence>
<dbReference type="eggNOG" id="ENOG502QU1T">
    <property type="taxonomic scope" value="Eukaryota"/>
</dbReference>
<feature type="region of interest" description="Disordered" evidence="5">
    <location>
        <begin position="557"/>
        <end position="599"/>
    </location>
</feature>
<dbReference type="Pfam" id="PF03108">
    <property type="entry name" value="DBD_Tnp_Mut"/>
    <property type="match status" value="1"/>
</dbReference>
<dbReference type="Proteomes" id="UP000032141">
    <property type="component" value="Chromosome C6"/>
</dbReference>
<dbReference type="InterPro" id="IPR007527">
    <property type="entry name" value="Znf_SWIM"/>
</dbReference>
<proteinExistence type="predicted"/>
<dbReference type="EnsemblPlants" id="Bo6g097300.1">
    <property type="protein sequence ID" value="Bo6g097300.1"/>
    <property type="gene ID" value="Bo6g097300"/>
</dbReference>
<dbReference type="Pfam" id="PF10551">
    <property type="entry name" value="MULE"/>
    <property type="match status" value="1"/>
</dbReference>
<dbReference type="InterPro" id="IPR006564">
    <property type="entry name" value="Znf_PMZ"/>
</dbReference>
<dbReference type="PROSITE" id="PS50966">
    <property type="entry name" value="ZF_SWIM"/>
    <property type="match status" value="1"/>
</dbReference>
<evidence type="ECO:0000256" key="1">
    <source>
        <dbReference type="ARBA" id="ARBA00022723"/>
    </source>
</evidence>
<feature type="region of interest" description="Disordered" evidence="5">
    <location>
        <begin position="510"/>
        <end position="536"/>
    </location>
</feature>
<feature type="compositionally biased region" description="Basic and acidic residues" evidence="5">
    <location>
        <begin position="516"/>
        <end position="531"/>
    </location>
</feature>
<dbReference type="AlphaFoldDB" id="A0A0D3CXX3"/>
<dbReference type="PANTHER" id="PTHR31973:SF187">
    <property type="entry name" value="MUTATOR TRANSPOSASE MUDRA PROTEIN"/>
    <property type="match status" value="1"/>
</dbReference>
<keyword evidence="1" id="KW-0479">Metal-binding</keyword>
<evidence type="ECO:0000256" key="3">
    <source>
        <dbReference type="ARBA" id="ARBA00022833"/>
    </source>
</evidence>
<protein>
    <recommendedName>
        <fullName evidence="6">SWIM-type domain-containing protein</fullName>
    </recommendedName>
</protein>
<keyword evidence="2 4" id="KW-0863">Zinc-finger</keyword>
<keyword evidence="3" id="KW-0862">Zinc</keyword>
<dbReference type="HOGENOM" id="CLU_506589_0_0_1"/>
<evidence type="ECO:0000256" key="4">
    <source>
        <dbReference type="PROSITE-ProRule" id="PRU00325"/>
    </source>
</evidence>
<reference evidence="7 8" key="1">
    <citation type="journal article" date="2014" name="Genome Biol.">
        <title>Transcriptome and methylome profiling reveals relics of genome dominance in the mesopolyploid Brassica oleracea.</title>
        <authorList>
            <person name="Parkin I.A."/>
            <person name="Koh C."/>
            <person name="Tang H."/>
            <person name="Robinson S.J."/>
            <person name="Kagale S."/>
            <person name="Clarke W.E."/>
            <person name="Town C.D."/>
            <person name="Nixon J."/>
            <person name="Krishnakumar V."/>
            <person name="Bidwell S.L."/>
            <person name="Denoeud F."/>
            <person name="Belcram H."/>
            <person name="Links M.G."/>
            <person name="Just J."/>
            <person name="Clarke C."/>
            <person name="Bender T."/>
            <person name="Huebert T."/>
            <person name="Mason A.S."/>
            <person name="Pires J.C."/>
            <person name="Barker G."/>
            <person name="Moore J."/>
            <person name="Walley P.G."/>
            <person name="Manoli S."/>
            <person name="Batley J."/>
            <person name="Edwards D."/>
            <person name="Nelson M.N."/>
            <person name="Wang X."/>
            <person name="Paterson A.H."/>
            <person name="King G."/>
            <person name="Bancroft I."/>
            <person name="Chalhoub B."/>
            <person name="Sharpe A.G."/>
        </authorList>
    </citation>
    <scope>NUCLEOTIDE SEQUENCE</scope>
    <source>
        <strain evidence="7 8">cv. TO1000</strain>
    </source>
</reference>
<reference evidence="7" key="2">
    <citation type="submission" date="2015-03" db="UniProtKB">
        <authorList>
            <consortium name="EnsemblPlants"/>
        </authorList>
    </citation>
    <scope>IDENTIFICATION</scope>
</reference>
<dbReference type="SMART" id="SM00575">
    <property type="entry name" value="ZnF_PMZ"/>
    <property type="match status" value="1"/>
</dbReference>
<sequence>MDKFSYFQSGIVDRSRKDVCCDTDVVEMVNTTTELESINLFVVRGDDPYLDDVLIGGDEEEEEPKSDDEWTDFYKDDYVESEDSDDDEGKVEFRVGQEFISQAKCREAIEKYSMKERVNIHFQRSERKKVAAECVVDGCSWRLYASINSRSPNMIVRSYKRTHSCYPTGTVTLYTAPKIAVDFLNECRTNPNLKADQIMQRLALKGLRVPKTKCQSARQMMLHIINDEYAEQFTRMYDYVEELRKINPGSTVILGTKERVFEKFYTCFESQKVGWKSACRRIIHLDGTFLKGRMKGQLLTAVGRDPNDQMFIIAWALVPVENKVYWEWAFFSDVTKSPAVENNISESYNAILKEDRRKPIIALLEDIRRHIMSSNNVKINEMNNAKGLITPKALAIIEKRKRSLKWCHPYPNGRGIYEVDHGRNKYVVRVRDCVSCTCRAYDVSGIPCCHIMSAMYAEFKETKLPETVVSDWYSIEKWKLCYRSLIFPVNGMELWDKHYDVVVMPPPDRIMPGRPKKNDRIRDPSEKDRCKASQIQNENLEPTEKIIVTCSKCRQTGHNKRKYKVASVSKPPNMPQGRPSKKPKTSMPSTEVGPTGETL</sequence>
<name>A0A0D3CXX3_BRAOL</name>
<dbReference type="InterPro" id="IPR018289">
    <property type="entry name" value="MULE_transposase_dom"/>
</dbReference>
<dbReference type="Pfam" id="PF04434">
    <property type="entry name" value="SWIM"/>
    <property type="match status" value="1"/>
</dbReference>
<dbReference type="GO" id="GO:0008270">
    <property type="term" value="F:zinc ion binding"/>
    <property type="evidence" value="ECO:0007669"/>
    <property type="project" value="UniProtKB-KW"/>
</dbReference>
<dbReference type="STRING" id="109376.A0A0D3CXX3"/>
<dbReference type="Gramene" id="Bo6g097300.1">
    <property type="protein sequence ID" value="Bo6g097300.1"/>
    <property type="gene ID" value="Bo6g097300"/>
</dbReference>
<evidence type="ECO:0000256" key="2">
    <source>
        <dbReference type="ARBA" id="ARBA00022771"/>
    </source>
</evidence>
<evidence type="ECO:0000313" key="8">
    <source>
        <dbReference type="Proteomes" id="UP000032141"/>
    </source>
</evidence>
<organism evidence="7 8">
    <name type="scientific">Brassica oleracea var. oleracea</name>
    <dbReference type="NCBI Taxonomy" id="109376"/>
    <lineage>
        <taxon>Eukaryota</taxon>
        <taxon>Viridiplantae</taxon>
        <taxon>Streptophyta</taxon>
        <taxon>Embryophyta</taxon>
        <taxon>Tracheophyta</taxon>
        <taxon>Spermatophyta</taxon>
        <taxon>Magnoliopsida</taxon>
        <taxon>eudicotyledons</taxon>
        <taxon>Gunneridae</taxon>
        <taxon>Pentapetalae</taxon>
        <taxon>rosids</taxon>
        <taxon>malvids</taxon>
        <taxon>Brassicales</taxon>
        <taxon>Brassicaceae</taxon>
        <taxon>Brassiceae</taxon>
        <taxon>Brassica</taxon>
    </lineage>
</organism>
<evidence type="ECO:0000256" key="5">
    <source>
        <dbReference type="SAM" id="MobiDB-lite"/>
    </source>
</evidence>
<accession>A0A0D3CXX3</accession>
<keyword evidence="8" id="KW-1185">Reference proteome</keyword>
<dbReference type="PANTHER" id="PTHR31973">
    <property type="entry name" value="POLYPROTEIN, PUTATIVE-RELATED"/>
    <property type="match status" value="1"/>
</dbReference>
<feature type="domain" description="SWIM-type" evidence="6">
    <location>
        <begin position="426"/>
        <end position="459"/>
    </location>
</feature>